<keyword evidence="7" id="KW-1185">Reference proteome</keyword>
<protein>
    <submittedName>
        <fullName evidence="6">Response regulator</fullName>
    </submittedName>
</protein>
<name>A0A6L9STE8_9BIFI</name>
<evidence type="ECO:0000313" key="7">
    <source>
        <dbReference type="Proteomes" id="UP000483293"/>
    </source>
</evidence>
<dbReference type="PROSITE" id="PS00622">
    <property type="entry name" value="HTH_LUXR_1"/>
    <property type="match status" value="1"/>
</dbReference>
<evidence type="ECO:0000256" key="2">
    <source>
        <dbReference type="PROSITE-ProRule" id="PRU00169"/>
    </source>
</evidence>
<dbReference type="Pfam" id="PF00196">
    <property type="entry name" value="GerE"/>
    <property type="match status" value="1"/>
</dbReference>
<dbReference type="InterPro" id="IPR036388">
    <property type="entry name" value="WH-like_DNA-bd_sf"/>
</dbReference>
<comment type="caution">
    <text evidence="6">The sequence shown here is derived from an EMBL/GenBank/DDBJ whole genome shotgun (WGS) entry which is preliminary data.</text>
</comment>
<dbReference type="PANTHER" id="PTHR43214">
    <property type="entry name" value="TWO-COMPONENT RESPONSE REGULATOR"/>
    <property type="match status" value="1"/>
</dbReference>
<evidence type="ECO:0000259" key="5">
    <source>
        <dbReference type="PROSITE" id="PS50110"/>
    </source>
</evidence>
<evidence type="ECO:0000256" key="3">
    <source>
        <dbReference type="SAM" id="MobiDB-lite"/>
    </source>
</evidence>
<dbReference type="GO" id="GO:0003677">
    <property type="term" value="F:DNA binding"/>
    <property type="evidence" value="ECO:0007669"/>
    <property type="project" value="UniProtKB-KW"/>
</dbReference>
<gene>
    <name evidence="6" type="ORF">GFD21_09045</name>
</gene>
<evidence type="ECO:0000259" key="4">
    <source>
        <dbReference type="PROSITE" id="PS50043"/>
    </source>
</evidence>
<organism evidence="6 7">
    <name type="scientific">Bifidobacterium platyrrhinorum</name>
    <dbReference type="NCBI Taxonomy" id="2661628"/>
    <lineage>
        <taxon>Bacteria</taxon>
        <taxon>Bacillati</taxon>
        <taxon>Actinomycetota</taxon>
        <taxon>Actinomycetes</taxon>
        <taxon>Bifidobacteriales</taxon>
        <taxon>Bifidobacteriaceae</taxon>
        <taxon>Bifidobacterium</taxon>
    </lineage>
</organism>
<feature type="modified residue" description="4-aspartylphosphate" evidence="2">
    <location>
        <position position="94"/>
    </location>
</feature>
<dbReference type="InterPro" id="IPR001789">
    <property type="entry name" value="Sig_transdc_resp-reg_receiver"/>
</dbReference>
<dbReference type="GO" id="GO:0000160">
    <property type="term" value="P:phosphorelay signal transduction system"/>
    <property type="evidence" value="ECO:0007669"/>
    <property type="project" value="InterPro"/>
</dbReference>
<dbReference type="PROSITE" id="PS50043">
    <property type="entry name" value="HTH_LUXR_2"/>
    <property type="match status" value="1"/>
</dbReference>
<dbReference type="AlphaFoldDB" id="A0A6L9STE8"/>
<feature type="domain" description="Response regulatory" evidence="5">
    <location>
        <begin position="40"/>
        <end position="159"/>
    </location>
</feature>
<keyword evidence="1" id="KW-0238">DNA-binding</keyword>
<dbReference type="CDD" id="cd06170">
    <property type="entry name" value="LuxR_C_like"/>
    <property type="match status" value="1"/>
</dbReference>
<dbReference type="SUPFAM" id="SSF46894">
    <property type="entry name" value="C-terminal effector domain of the bipartite response regulators"/>
    <property type="match status" value="1"/>
</dbReference>
<reference evidence="6 7" key="1">
    <citation type="submission" date="2019-10" db="EMBL/GenBank/DDBJ databases">
        <title>Bifidobacterium from non-human primates.</title>
        <authorList>
            <person name="Modesto M."/>
        </authorList>
    </citation>
    <scope>NUCLEOTIDE SEQUENCE [LARGE SCALE GENOMIC DNA]</scope>
    <source>
        <strain evidence="6 7">SMA15</strain>
    </source>
</reference>
<accession>A0A6L9STE8</accession>
<dbReference type="InterPro" id="IPR011006">
    <property type="entry name" value="CheY-like_superfamily"/>
</dbReference>
<dbReference type="InterPro" id="IPR039420">
    <property type="entry name" value="WalR-like"/>
</dbReference>
<proteinExistence type="predicted"/>
<dbReference type="SMART" id="SM00421">
    <property type="entry name" value="HTH_LUXR"/>
    <property type="match status" value="1"/>
</dbReference>
<dbReference type="PANTHER" id="PTHR43214:SF43">
    <property type="entry name" value="TWO-COMPONENT RESPONSE REGULATOR"/>
    <property type="match status" value="1"/>
</dbReference>
<dbReference type="GO" id="GO:0006355">
    <property type="term" value="P:regulation of DNA-templated transcription"/>
    <property type="evidence" value="ECO:0007669"/>
    <property type="project" value="InterPro"/>
</dbReference>
<dbReference type="InterPro" id="IPR000792">
    <property type="entry name" value="Tscrpt_reg_LuxR_C"/>
</dbReference>
<dbReference type="InterPro" id="IPR016032">
    <property type="entry name" value="Sig_transdc_resp-reg_C-effctor"/>
</dbReference>
<dbReference type="Pfam" id="PF00072">
    <property type="entry name" value="Response_reg"/>
    <property type="match status" value="1"/>
</dbReference>
<dbReference type="Gene3D" id="3.40.50.2300">
    <property type="match status" value="1"/>
</dbReference>
<feature type="compositionally biased region" description="Basic residues" evidence="3">
    <location>
        <begin position="8"/>
        <end position="20"/>
    </location>
</feature>
<dbReference type="SUPFAM" id="SSF52172">
    <property type="entry name" value="CheY-like"/>
    <property type="match status" value="1"/>
</dbReference>
<dbReference type="PRINTS" id="PR00038">
    <property type="entry name" value="HTHLUXR"/>
</dbReference>
<dbReference type="EMBL" id="WHZV01000009">
    <property type="protein sequence ID" value="NEG55896.1"/>
    <property type="molecule type" value="Genomic_DNA"/>
</dbReference>
<evidence type="ECO:0000313" key="6">
    <source>
        <dbReference type="EMBL" id="NEG55896.1"/>
    </source>
</evidence>
<keyword evidence="2" id="KW-0597">Phosphoprotein</keyword>
<dbReference type="PROSITE" id="PS50110">
    <property type="entry name" value="RESPONSE_REGULATORY"/>
    <property type="match status" value="1"/>
</dbReference>
<evidence type="ECO:0000256" key="1">
    <source>
        <dbReference type="ARBA" id="ARBA00023125"/>
    </source>
</evidence>
<feature type="domain" description="HTH luxR-type" evidence="4">
    <location>
        <begin position="206"/>
        <end position="270"/>
    </location>
</feature>
<dbReference type="Gene3D" id="1.10.10.10">
    <property type="entry name" value="Winged helix-like DNA-binding domain superfamily/Winged helix DNA-binding domain"/>
    <property type="match status" value="1"/>
</dbReference>
<feature type="region of interest" description="Disordered" evidence="3">
    <location>
        <begin position="1"/>
        <end position="26"/>
    </location>
</feature>
<dbReference type="Proteomes" id="UP000483293">
    <property type="component" value="Unassembled WGS sequence"/>
</dbReference>
<sequence>MSTDVHHGARYRRGAVRSRHGGVTVRPMRDERETAATPVLVAAVDNDRMALLALQGILPQLMPESRWLWGVGTADEAVRRTLDPETRPRVLLVDMSLDEATGVGVCRKIRMRTDRVALLGVTAFSTGTYAARLAEAGAQGIVSKADIPRLARALRTVAAGGVVPAGESGTRFLTAAAAHRRMTETGNVPHAEAGDRSGTDADAMDAVRPVDRLGMKEAETLRLLSRGLTYDQIAAQWGVAASTVRTHAHRAVEKLHANSLAHAIALYLSA</sequence>